<reference evidence="1 2" key="1">
    <citation type="journal article" date="2022" name="DNA Res.">
        <title>Chromosomal-level genome assembly of the orchid tree Bauhinia variegata (Leguminosae; Cercidoideae) supports the allotetraploid origin hypothesis of Bauhinia.</title>
        <authorList>
            <person name="Zhong Y."/>
            <person name="Chen Y."/>
            <person name="Zheng D."/>
            <person name="Pang J."/>
            <person name="Liu Y."/>
            <person name="Luo S."/>
            <person name="Meng S."/>
            <person name="Qian L."/>
            <person name="Wei D."/>
            <person name="Dai S."/>
            <person name="Zhou R."/>
        </authorList>
    </citation>
    <scope>NUCLEOTIDE SEQUENCE [LARGE SCALE GENOMIC DNA]</scope>
    <source>
        <strain evidence="1">BV-YZ2020</strain>
    </source>
</reference>
<dbReference type="EMBL" id="CM039430">
    <property type="protein sequence ID" value="KAI4345344.1"/>
    <property type="molecule type" value="Genomic_DNA"/>
</dbReference>
<dbReference type="Proteomes" id="UP000828941">
    <property type="component" value="Chromosome 5"/>
</dbReference>
<evidence type="ECO:0000313" key="1">
    <source>
        <dbReference type="EMBL" id="KAI4345344.1"/>
    </source>
</evidence>
<evidence type="ECO:0000313" key="2">
    <source>
        <dbReference type="Proteomes" id="UP000828941"/>
    </source>
</evidence>
<sequence length="515" mass="58604">MELNHCFDLQDVHVEAESLDSFSYVGVDVDKECEINISVCQRLQNLTLVELKGAAVTDEWVNTNISAFSFLHVLVLKGCMFLENIELKNEKLETLVLEYCHNLKKADIDATNLLPFSYCWSLNLALLIISAKFDEKINLVKGMSDYWLGKLMNFLPSFNPGKSLALRCSSAKDLIFPSEEFLDKLHPLPDARHLRVELKKMPKAPTLVDLVENLLWFVPYPVVVTIVSATKKYSLKSLAVSSDNLESFTYDKSENATCRIDISECNIRRKSMDVGGAIIVGTQMEKLSEDQILAFLPTIDAIRYGILSKPLRSSWLSFPVLDLDFTPFASRKSQIAEEEVDDFEAVVNRLLEFALEKSVKELDLHICCKRFLEHNPFLLWVLSLKSITILKLEGFGYELLELNLTSPLLEYRSVYTCNTLKTIRVSSERLKNIELNHCFDLQGVHVEAESLESFSYIGVDVDEECEIEVSVCELLQNLTLVSARLSKKFFEQFTGLLLLKFLCLSSCFLPENEHL</sequence>
<organism evidence="1 2">
    <name type="scientific">Bauhinia variegata</name>
    <name type="common">Purple orchid tree</name>
    <name type="synonym">Phanera variegata</name>
    <dbReference type="NCBI Taxonomy" id="167791"/>
    <lineage>
        <taxon>Eukaryota</taxon>
        <taxon>Viridiplantae</taxon>
        <taxon>Streptophyta</taxon>
        <taxon>Embryophyta</taxon>
        <taxon>Tracheophyta</taxon>
        <taxon>Spermatophyta</taxon>
        <taxon>Magnoliopsida</taxon>
        <taxon>eudicotyledons</taxon>
        <taxon>Gunneridae</taxon>
        <taxon>Pentapetalae</taxon>
        <taxon>rosids</taxon>
        <taxon>fabids</taxon>
        <taxon>Fabales</taxon>
        <taxon>Fabaceae</taxon>
        <taxon>Cercidoideae</taxon>
        <taxon>Cercideae</taxon>
        <taxon>Bauhiniinae</taxon>
        <taxon>Bauhinia</taxon>
    </lineage>
</organism>
<protein>
    <submittedName>
        <fullName evidence="1">Uncharacterized protein</fullName>
    </submittedName>
</protein>
<gene>
    <name evidence="1" type="ORF">L6164_012476</name>
</gene>
<keyword evidence="2" id="KW-1185">Reference proteome</keyword>
<accession>A0ACB9P969</accession>
<comment type="caution">
    <text evidence="1">The sequence shown here is derived from an EMBL/GenBank/DDBJ whole genome shotgun (WGS) entry which is preliminary data.</text>
</comment>
<proteinExistence type="predicted"/>
<name>A0ACB9P969_BAUVA</name>